<evidence type="ECO:0000256" key="10">
    <source>
        <dbReference type="ARBA" id="ARBA00023144"/>
    </source>
</evidence>
<evidence type="ECO:0000256" key="3">
    <source>
        <dbReference type="ARBA" id="ARBA00010951"/>
    </source>
</evidence>
<evidence type="ECO:0000256" key="7">
    <source>
        <dbReference type="ARBA" id="ARBA00022695"/>
    </source>
</evidence>
<dbReference type="PANTHER" id="PTHR11943:SF1">
    <property type="entry name" value="GALACTOSE-1-PHOSPHATE URIDYLYLTRANSFERASE"/>
    <property type="match status" value="1"/>
</dbReference>
<keyword evidence="10 15" id="KW-0299">Galactose metabolism</keyword>
<feature type="active site" description="Tele-UMP-histidine intermediate" evidence="13">
    <location>
        <position position="210"/>
    </location>
</feature>
<feature type="domain" description="Galactose-1-phosphate uridyl transferase C-terminal" evidence="18">
    <location>
        <begin position="245"/>
        <end position="380"/>
    </location>
</feature>
<protein>
    <recommendedName>
        <fullName evidence="5 12">Galactose-1-phosphate uridylyltransferase</fullName>
        <ecNumber evidence="4 12">2.7.7.12</ecNumber>
    </recommendedName>
</protein>
<evidence type="ECO:0000313" key="19">
    <source>
        <dbReference type="EMBL" id="GGI03526.1"/>
    </source>
</evidence>
<evidence type="ECO:0000256" key="8">
    <source>
        <dbReference type="ARBA" id="ARBA00022723"/>
    </source>
</evidence>
<dbReference type="OrthoDB" id="9769064at2"/>
<dbReference type="InterPro" id="IPR005849">
    <property type="entry name" value="GalP_Utransf_N"/>
</dbReference>
<keyword evidence="6 15" id="KW-0808">Transferase</keyword>
<evidence type="ECO:0000256" key="13">
    <source>
        <dbReference type="PIRSR" id="PIRSR000808-1"/>
    </source>
</evidence>
<keyword evidence="20" id="KW-1185">Reference proteome</keyword>
<keyword evidence="7 15" id="KW-0548">Nucleotidyltransferase</keyword>
<keyword evidence="8 14" id="KW-0479">Metal-binding</keyword>
<evidence type="ECO:0000259" key="17">
    <source>
        <dbReference type="Pfam" id="PF01087"/>
    </source>
</evidence>
<dbReference type="Pfam" id="PF02744">
    <property type="entry name" value="GalP_UDP_tr_C"/>
    <property type="match status" value="1"/>
</dbReference>
<feature type="binding site" evidence="14">
    <location>
        <position position="98"/>
    </location>
    <ligand>
        <name>Zn(2+)</name>
        <dbReference type="ChEBI" id="CHEBI:29105"/>
    </ligand>
</feature>
<dbReference type="InterPro" id="IPR005850">
    <property type="entry name" value="GalP_Utransf_C"/>
</dbReference>
<evidence type="ECO:0000256" key="1">
    <source>
        <dbReference type="ARBA" id="ARBA00001107"/>
    </source>
</evidence>
<feature type="domain" description="Galactose-1-phosphate uridyl transferase N-terminal" evidence="17">
    <location>
        <begin position="51"/>
        <end position="220"/>
    </location>
</feature>
<dbReference type="GO" id="GO:0008270">
    <property type="term" value="F:zinc ion binding"/>
    <property type="evidence" value="ECO:0007669"/>
    <property type="project" value="InterPro"/>
</dbReference>
<evidence type="ECO:0000256" key="15">
    <source>
        <dbReference type="RuleBase" id="RU000506"/>
    </source>
</evidence>
<dbReference type="PANTHER" id="PTHR11943">
    <property type="entry name" value="GALACTOSE-1-PHOSPHATE URIDYLYLTRANSFERASE"/>
    <property type="match status" value="1"/>
</dbReference>
<feature type="binding site" evidence="14">
    <location>
        <position position="208"/>
    </location>
    <ligand>
        <name>Zn(2+)</name>
        <dbReference type="ChEBI" id="CHEBI:29105"/>
    </ligand>
</feature>
<name>A0A8J3ETA3_9ACTN</name>
<comment type="caution">
    <text evidence="19">The sequence shown here is derived from an EMBL/GenBank/DDBJ whole genome shotgun (WGS) entry which is preliminary data.</text>
</comment>
<dbReference type="Gene3D" id="3.30.428.10">
    <property type="entry name" value="HIT-like"/>
    <property type="match status" value="2"/>
</dbReference>
<evidence type="ECO:0000313" key="20">
    <source>
        <dbReference type="Proteomes" id="UP000650511"/>
    </source>
</evidence>
<dbReference type="AlphaFoldDB" id="A0A8J3ETA3"/>
<evidence type="ECO:0000256" key="6">
    <source>
        <dbReference type="ARBA" id="ARBA00022679"/>
    </source>
</evidence>
<evidence type="ECO:0000256" key="5">
    <source>
        <dbReference type="ARBA" id="ARBA00016340"/>
    </source>
</evidence>
<comment type="pathway">
    <text evidence="2 15">Carbohydrate metabolism; galactose metabolism.</text>
</comment>
<keyword evidence="11 15" id="KW-0119">Carbohydrate metabolism</keyword>
<evidence type="ECO:0000256" key="11">
    <source>
        <dbReference type="ARBA" id="ARBA00023277"/>
    </source>
</evidence>
<dbReference type="Pfam" id="PF01087">
    <property type="entry name" value="GalP_UDP_transf"/>
    <property type="match status" value="1"/>
</dbReference>
<dbReference type="Proteomes" id="UP000650511">
    <property type="component" value="Unassembled WGS sequence"/>
</dbReference>
<evidence type="ECO:0000256" key="9">
    <source>
        <dbReference type="ARBA" id="ARBA00022833"/>
    </source>
</evidence>
<dbReference type="SUPFAM" id="SSF54197">
    <property type="entry name" value="HIT-like"/>
    <property type="match status" value="2"/>
</dbReference>
<comment type="catalytic activity">
    <reaction evidence="1 15">
        <text>alpha-D-galactose 1-phosphate + UDP-alpha-D-glucose = alpha-D-glucose 1-phosphate + UDP-alpha-D-galactose</text>
        <dbReference type="Rhea" id="RHEA:13989"/>
        <dbReference type="ChEBI" id="CHEBI:58336"/>
        <dbReference type="ChEBI" id="CHEBI:58601"/>
        <dbReference type="ChEBI" id="CHEBI:58885"/>
        <dbReference type="ChEBI" id="CHEBI:66914"/>
        <dbReference type="EC" id="2.7.7.12"/>
    </reaction>
</comment>
<dbReference type="EC" id="2.7.7.12" evidence="4 12"/>
<dbReference type="GO" id="GO:0033499">
    <property type="term" value="P:galactose catabolic process via UDP-galactose, Leloir pathway"/>
    <property type="evidence" value="ECO:0007669"/>
    <property type="project" value="TreeGrafter"/>
</dbReference>
<evidence type="ECO:0000259" key="18">
    <source>
        <dbReference type="Pfam" id="PF02744"/>
    </source>
</evidence>
<dbReference type="GO" id="GO:0005737">
    <property type="term" value="C:cytoplasm"/>
    <property type="evidence" value="ECO:0007669"/>
    <property type="project" value="TreeGrafter"/>
</dbReference>
<evidence type="ECO:0000256" key="12">
    <source>
        <dbReference type="NCBIfam" id="TIGR00209"/>
    </source>
</evidence>
<feature type="binding site" evidence="14">
    <location>
        <position position="101"/>
    </location>
    <ligand>
        <name>Zn(2+)</name>
        <dbReference type="ChEBI" id="CHEBI:29105"/>
    </ligand>
</feature>
<dbReference type="UniPathway" id="UPA00214"/>
<dbReference type="GO" id="GO:0008108">
    <property type="term" value="F:UDP-glucose:hexose-1-phosphate uridylyltransferase activity"/>
    <property type="evidence" value="ECO:0007669"/>
    <property type="project" value="UniProtKB-UniRule"/>
</dbReference>
<dbReference type="InterPro" id="IPR036265">
    <property type="entry name" value="HIT-like_sf"/>
</dbReference>
<evidence type="ECO:0000256" key="14">
    <source>
        <dbReference type="PIRSR" id="PIRSR000808-3"/>
    </source>
</evidence>
<reference evidence="19" key="1">
    <citation type="journal article" date="2014" name="Int. J. Syst. Evol. Microbiol.">
        <title>Complete genome sequence of Corynebacterium casei LMG S-19264T (=DSM 44701T), isolated from a smear-ripened cheese.</title>
        <authorList>
            <consortium name="US DOE Joint Genome Institute (JGI-PGF)"/>
            <person name="Walter F."/>
            <person name="Albersmeier A."/>
            <person name="Kalinowski J."/>
            <person name="Ruckert C."/>
        </authorList>
    </citation>
    <scope>NUCLEOTIDE SEQUENCE</scope>
    <source>
        <strain evidence="19">CGMCC 1.14988</strain>
    </source>
</reference>
<sequence length="399" mass="43826">MAAPSTGTRRPIRLLDRRVLEHPGGRRLYVYGELRGQLPTDGARSEPPPQLHRRLDPLTGTWVAVSPARNARPQTPPRPGSADAPDGAVDTPDEGPSCPLCPGGPELPFSYEAAVFENRFPSLMAHPPAPPAAEDALIAPTAPSSGRCEVVLYTEQHVGSLATLAPAQVAEVVAVWTDRSNDLWAQADVADVLIFENRGEGVGATLSHPHGQIYAFDHLPPQIALRARRHREHRARHDDCLGCRVVAADDGAAERQVAANDSFTVAVPFAPRWPYEVHVRARRHGAGRLGDLTGDEQRDLAAALRDLVLRYDRLFDHDLPYMMVAHEAPHEQPDWHLSFEFFPPHRGPDKLKVRASVETATGLFINDTLPETTAAGLRETHPPHTDWREVVVPSVRQVD</sequence>
<comment type="cofactor">
    <cofactor evidence="14">
        <name>Zn(2+)</name>
        <dbReference type="ChEBI" id="CHEBI:29105"/>
    </cofactor>
    <text evidence="14">Binds 1 zinc ion per subunit.</text>
</comment>
<evidence type="ECO:0000256" key="4">
    <source>
        <dbReference type="ARBA" id="ARBA00012384"/>
    </source>
</evidence>
<keyword evidence="9 14" id="KW-0862">Zinc</keyword>
<gene>
    <name evidence="19" type="primary">galT</name>
    <name evidence="19" type="ORF">GCM10011354_04470</name>
</gene>
<dbReference type="EMBL" id="BMHA01000002">
    <property type="protein sequence ID" value="GGI03526.1"/>
    <property type="molecule type" value="Genomic_DNA"/>
</dbReference>
<dbReference type="InterPro" id="IPR019779">
    <property type="entry name" value="GalP_UDPtransf1_His-AS"/>
</dbReference>
<evidence type="ECO:0000256" key="2">
    <source>
        <dbReference type="ARBA" id="ARBA00004947"/>
    </source>
</evidence>
<feature type="region of interest" description="Disordered" evidence="16">
    <location>
        <begin position="37"/>
        <end position="98"/>
    </location>
</feature>
<comment type="similarity">
    <text evidence="3 15">Belongs to the galactose-1-phosphate uridylyltransferase type 1 family.</text>
</comment>
<dbReference type="InterPro" id="IPR001937">
    <property type="entry name" value="GalP_UDPtransf1"/>
</dbReference>
<proteinExistence type="inferred from homology"/>
<dbReference type="PIRSF" id="PIRSF000808">
    <property type="entry name" value="GalT"/>
    <property type="match status" value="1"/>
</dbReference>
<organism evidence="19 20">
    <name type="scientific">Egicoccus halophilus</name>
    <dbReference type="NCBI Taxonomy" id="1670830"/>
    <lineage>
        <taxon>Bacteria</taxon>
        <taxon>Bacillati</taxon>
        <taxon>Actinomycetota</taxon>
        <taxon>Nitriliruptoria</taxon>
        <taxon>Egicoccales</taxon>
        <taxon>Egicoccaceae</taxon>
        <taxon>Egicoccus</taxon>
    </lineage>
</organism>
<evidence type="ECO:0000256" key="16">
    <source>
        <dbReference type="SAM" id="MobiDB-lite"/>
    </source>
</evidence>
<feature type="binding site" evidence="14">
    <location>
        <position position="157"/>
    </location>
    <ligand>
        <name>Zn(2+)</name>
        <dbReference type="ChEBI" id="CHEBI:29105"/>
    </ligand>
</feature>
<dbReference type="RefSeq" id="WP_130651024.1">
    <property type="nucleotide sequence ID" value="NZ_BMHA01000002.1"/>
</dbReference>
<dbReference type="PROSITE" id="PS00117">
    <property type="entry name" value="GAL_P_UDP_TRANSF_I"/>
    <property type="match status" value="1"/>
</dbReference>
<accession>A0A8J3ETA3</accession>
<dbReference type="NCBIfam" id="TIGR00209">
    <property type="entry name" value="galT_1"/>
    <property type="match status" value="1"/>
</dbReference>
<reference evidence="19" key="2">
    <citation type="submission" date="2020-09" db="EMBL/GenBank/DDBJ databases">
        <authorList>
            <person name="Sun Q."/>
            <person name="Zhou Y."/>
        </authorList>
    </citation>
    <scope>NUCLEOTIDE SEQUENCE</scope>
    <source>
        <strain evidence="19">CGMCC 1.14988</strain>
    </source>
</reference>